<evidence type="ECO:0000313" key="3">
    <source>
        <dbReference type="Proteomes" id="UP000727456"/>
    </source>
</evidence>
<comment type="caution">
    <text evidence="2">The sequence shown here is derived from an EMBL/GenBank/DDBJ whole genome shotgun (WGS) entry which is preliminary data.</text>
</comment>
<proteinExistence type="predicted"/>
<accession>A0ABX0TV80</accession>
<organism evidence="2 3">
    <name type="scientific">Sphingomonas vulcanisoli</name>
    <dbReference type="NCBI Taxonomy" id="1658060"/>
    <lineage>
        <taxon>Bacteria</taxon>
        <taxon>Pseudomonadati</taxon>
        <taxon>Pseudomonadota</taxon>
        <taxon>Alphaproteobacteria</taxon>
        <taxon>Sphingomonadales</taxon>
        <taxon>Sphingomonadaceae</taxon>
        <taxon>Sphingomonas</taxon>
    </lineage>
</organism>
<dbReference type="PANTHER" id="PTHR20883:SF48">
    <property type="entry name" value="ECTOINE DIOXYGENASE"/>
    <property type="match status" value="1"/>
</dbReference>
<sequence>MMTSLLDDTLWIDLPAAEARIEELGKLPGCEKLARHLTDFYRDGFLVLENAVSEAAIEAYLGDFDRAAQSEHSIMVSYGRDVFPIAGQDLRKPLLKVLDTHVKIPSALDLALAPDIVEVLRILFEGTPLAFQSLHFEVGSTQAIHQDTAYVVVDRPRRIAAAWIALEDIKPGTGELIYYPGSHRLGEFLYPGNKKHWNPATDGEDVHNDHLRWLHETAKAKDVALASFLPKKGDVLIWHADLAHGGSEILDMSATRRSLVVHYTPSVATPHYFNHIPAERRKKVAVHDGYISSMYYDF</sequence>
<keyword evidence="2" id="KW-0223">Dioxygenase</keyword>
<dbReference type="RefSeq" id="WP_167075072.1">
    <property type="nucleotide sequence ID" value="NZ_JAAOZC010000011.1"/>
</dbReference>
<dbReference type="SUPFAM" id="SSF51197">
    <property type="entry name" value="Clavaminate synthase-like"/>
    <property type="match status" value="1"/>
</dbReference>
<keyword evidence="3" id="KW-1185">Reference proteome</keyword>
<gene>
    <name evidence="2" type="ORF">FHS31_003074</name>
</gene>
<dbReference type="InterPro" id="IPR008775">
    <property type="entry name" value="Phytyl_CoA_dOase-like"/>
</dbReference>
<evidence type="ECO:0000313" key="2">
    <source>
        <dbReference type="EMBL" id="NIJ09442.1"/>
    </source>
</evidence>
<dbReference type="Gene3D" id="2.60.120.620">
    <property type="entry name" value="q2cbj1_9rhob like domain"/>
    <property type="match status" value="1"/>
</dbReference>
<protein>
    <submittedName>
        <fullName evidence="2">Ectoine hydroxylase-related dioxygenase (Phytanoyl-CoA dioxygenase family)</fullName>
    </submittedName>
</protein>
<dbReference type="EMBL" id="JAAOZC010000011">
    <property type="protein sequence ID" value="NIJ09442.1"/>
    <property type="molecule type" value="Genomic_DNA"/>
</dbReference>
<name>A0ABX0TV80_9SPHN</name>
<evidence type="ECO:0000256" key="1">
    <source>
        <dbReference type="ARBA" id="ARBA00001954"/>
    </source>
</evidence>
<reference evidence="2 3" key="1">
    <citation type="submission" date="2020-03" db="EMBL/GenBank/DDBJ databases">
        <title>Genomic Encyclopedia of Type Strains, Phase III (KMG-III): the genomes of soil and plant-associated and newly described type strains.</title>
        <authorList>
            <person name="Whitman W."/>
        </authorList>
    </citation>
    <scope>NUCLEOTIDE SEQUENCE [LARGE SCALE GENOMIC DNA]</scope>
    <source>
        <strain evidence="2 3">CECT 8804</strain>
    </source>
</reference>
<keyword evidence="2" id="KW-0560">Oxidoreductase</keyword>
<comment type="cofactor">
    <cofactor evidence="1">
        <name>Fe(2+)</name>
        <dbReference type="ChEBI" id="CHEBI:29033"/>
    </cofactor>
</comment>
<dbReference type="PANTHER" id="PTHR20883">
    <property type="entry name" value="PHYTANOYL-COA DIOXYGENASE DOMAIN CONTAINING 1"/>
    <property type="match status" value="1"/>
</dbReference>
<dbReference type="Pfam" id="PF05721">
    <property type="entry name" value="PhyH"/>
    <property type="match status" value="1"/>
</dbReference>
<dbReference type="GO" id="GO:0051213">
    <property type="term" value="F:dioxygenase activity"/>
    <property type="evidence" value="ECO:0007669"/>
    <property type="project" value="UniProtKB-KW"/>
</dbReference>
<dbReference type="Proteomes" id="UP000727456">
    <property type="component" value="Unassembled WGS sequence"/>
</dbReference>